<feature type="region of interest" description="Disordered" evidence="1">
    <location>
        <begin position="1"/>
        <end position="85"/>
    </location>
</feature>
<organism evidence="2 3">
    <name type="scientific">Monilinia fructigena</name>
    <dbReference type="NCBI Taxonomy" id="38457"/>
    <lineage>
        <taxon>Eukaryota</taxon>
        <taxon>Fungi</taxon>
        <taxon>Dikarya</taxon>
        <taxon>Ascomycota</taxon>
        <taxon>Pezizomycotina</taxon>
        <taxon>Leotiomycetes</taxon>
        <taxon>Helotiales</taxon>
        <taxon>Sclerotiniaceae</taxon>
        <taxon>Monilinia</taxon>
    </lineage>
</organism>
<name>A0A395IQX3_9HELO</name>
<reference evidence="2 3" key="1">
    <citation type="submission" date="2018-06" db="EMBL/GenBank/DDBJ databases">
        <title>Genome Sequence of the Brown Rot Fungal Pathogen Monilinia fructigena.</title>
        <authorList>
            <person name="Landi L."/>
            <person name="De Miccolis Angelini R.M."/>
            <person name="Pollastro S."/>
            <person name="Abate D."/>
            <person name="Faretra F."/>
            <person name="Romanazzi G."/>
        </authorList>
    </citation>
    <scope>NUCLEOTIDE SEQUENCE [LARGE SCALE GENOMIC DNA]</scope>
    <source>
        <strain evidence="2 3">Mfrg269</strain>
    </source>
</reference>
<dbReference type="AlphaFoldDB" id="A0A395IQX3"/>
<accession>A0A395IQX3</accession>
<feature type="compositionally biased region" description="Basic and acidic residues" evidence="1">
    <location>
        <begin position="1"/>
        <end position="10"/>
    </location>
</feature>
<comment type="caution">
    <text evidence="2">The sequence shown here is derived from an EMBL/GenBank/DDBJ whole genome shotgun (WGS) entry which is preliminary data.</text>
</comment>
<dbReference type="EMBL" id="QKRW01000025">
    <property type="protein sequence ID" value="RAL62274.1"/>
    <property type="molecule type" value="Genomic_DNA"/>
</dbReference>
<evidence type="ECO:0000313" key="2">
    <source>
        <dbReference type="EMBL" id="RAL62274.1"/>
    </source>
</evidence>
<evidence type="ECO:0000256" key="1">
    <source>
        <dbReference type="SAM" id="MobiDB-lite"/>
    </source>
</evidence>
<proteinExistence type="predicted"/>
<dbReference type="Proteomes" id="UP000249056">
    <property type="component" value="Unassembled WGS sequence"/>
</dbReference>
<feature type="compositionally biased region" description="Basic residues" evidence="1">
    <location>
        <begin position="54"/>
        <end position="65"/>
    </location>
</feature>
<evidence type="ECO:0000313" key="3">
    <source>
        <dbReference type="Proteomes" id="UP000249056"/>
    </source>
</evidence>
<keyword evidence="3" id="KW-1185">Reference proteome</keyword>
<gene>
    <name evidence="2" type="ORF">DID88_004841</name>
</gene>
<feature type="compositionally biased region" description="Low complexity" evidence="1">
    <location>
        <begin position="17"/>
        <end position="32"/>
    </location>
</feature>
<feature type="compositionally biased region" description="Basic and acidic residues" evidence="1">
    <location>
        <begin position="37"/>
        <end position="53"/>
    </location>
</feature>
<protein>
    <submittedName>
        <fullName evidence="2">Uncharacterized protein</fullName>
    </submittedName>
</protein>
<sequence>MATHEQKESTSSRSVLDSTTSTSTQEKSSQDTAPLRALDHQSERETAQNEKTPHHPHRHAQIRARHGADGTGESVARKGSSALTL</sequence>